<dbReference type="RefSeq" id="WP_341469713.1">
    <property type="nucleotide sequence ID" value="NZ_CP128399.1"/>
</dbReference>
<proteinExistence type="predicted"/>
<feature type="region of interest" description="Disordered" evidence="1">
    <location>
        <begin position="113"/>
        <end position="193"/>
    </location>
</feature>
<dbReference type="EMBL" id="CP128399">
    <property type="protein sequence ID" value="WJW67824.1"/>
    <property type="molecule type" value="Genomic_DNA"/>
</dbReference>
<feature type="signal peptide" evidence="2">
    <location>
        <begin position="1"/>
        <end position="26"/>
    </location>
</feature>
<evidence type="ECO:0000256" key="1">
    <source>
        <dbReference type="SAM" id="MobiDB-lite"/>
    </source>
</evidence>
<organism evidence="3 5">
    <name type="scientific">Candidatus Chlorohelix allophototropha</name>
    <dbReference type="NCBI Taxonomy" id="3003348"/>
    <lineage>
        <taxon>Bacteria</taxon>
        <taxon>Bacillati</taxon>
        <taxon>Chloroflexota</taxon>
        <taxon>Chloroflexia</taxon>
        <taxon>Candidatus Chloroheliales</taxon>
        <taxon>Candidatus Chloroheliaceae</taxon>
        <taxon>Candidatus Chlorohelix</taxon>
    </lineage>
</organism>
<keyword evidence="2" id="KW-0732">Signal</keyword>
<reference evidence="4" key="2">
    <citation type="journal article" date="2024" name="Nature">
        <title>Anoxygenic phototroph of the Chloroflexota uses a type I reaction centre.</title>
        <authorList>
            <person name="Tsuji J.M."/>
            <person name="Shaw N.A."/>
            <person name="Nagashima S."/>
            <person name="Venkiteswaran J.J."/>
            <person name="Schiff S.L."/>
            <person name="Watanabe T."/>
            <person name="Fukui M."/>
            <person name="Hanada S."/>
            <person name="Tank M."/>
            <person name="Neufeld J.D."/>
        </authorList>
    </citation>
    <scope>NUCLEOTIDE SEQUENCE</scope>
    <source>
        <strain evidence="4">L227-S17</strain>
    </source>
</reference>
<dbReference type="AlphaFoldDB" id="A0A8T7LY79"/>
<accession>A0A8T7LY79</accession>
<dbReference type="Proteomes" id="UP001431572">
    <property type="component" value="Chromosome 1"/>
</dbReference>
<feature type="compositionally biased region" description="Basic and acidic residues" evidence="1">
    <location>
        <begin position="163"/>
        <end position="193"/>
    </location>
</feature>
<keyword evidence="6" id="KW-1185">Reference proteome</keyword>
<evidence type="ECO:0000313" key="6">
    <source>
        <dbReference type="Proteomes" id="UP001431572"/>
    </source>
</evidence>
<evidence type="ECO:0000313" key="5">
    <source>
        <dbReference type="Proteomes" id="UP000521676"/>
    </source>
</evidence>
<reference evidence="3 5" key="1">
    <citation type="submission" date="2020-06" db="EMBL/GenBank/DDBJ databases">
        <title>Anoxygenic phototrophic Chloroflexota member uses a Type I reaction center.</title>
        <authorList>
            <person name="Tsuji J.M."/>
            <person name="Shaw N.A."/>
            <person name="Nagashima S."/>
            <person name="Venkiteswaran J."/>
            <person name="Schiff S.L."/>
            <person name="Hanada S."/>
            <person name="Tank M."/>
            <person name="Neufeld J.D."/>
        </authorList>
    </citation>
    <scope>NUCLEOTIDE SEQUENCE [LARGE SCALE GENOMIC DNA]</scope>
    <source>
        <strain evidence="3">L227-S17</strain>
    </source>
</reference>
<feature type="compositionally biased region" description="Low complexity" evidence="1">
    <location>
        <begin position="142"/>
        <end position="162"/>
    </location>
</feature>
<sequence>MKLKHILPGLLLGLAFVAAFAFGVQAAGIGVSPTPTSAPTQVASKTTVAKPAKAATAGTTAAQPETVTTTELPIVTVNPEPVVADLYTEQPVQQYSTPEPVFNNPVVIVTEKVEESHQPVATTTETRETKETKSTDKPESNTTTPAPTTTKATSAPTSVAKTPEVKPTEKKEQEPTKKPATKEPEHKDDKEHD</sequence>
<protein>
    <submittedName>
        <fullName evidence="3">Uncharacterized protein</fullName>
    </submittedName>
</protein>
<name>A0A8T7LY79_9CHLR</name>
<evidence type="ECO:0000313" key="3">
    <source>
        <dbReference type="EMBL" id="NWJ45963.1"/>
    </source>
</evidence>
<feature type="compositionally biased region" description="Basic and acidic residues" evidence="1">
    <location>
        <begin position="125"/>
        <end position="139"/>
    </location>
</feature>
<feature type="chain" id="PRO_5035712997" evidence="2">
    <location>
        <begin position="27"/>
        <end position="193"/>
    </location>
</feature>
<dbReference type="Proteomes" id="UP000521676">
    <property type="component" value="Unassembled WGS sequence"/>
</dbReference>
<evidence type="ECO:0000313" key="4">
    <source>
        <dbReference type="EMBL" id="WJW67824.1"/>
    </source>
</evidence>
<dbReference type="EMBL" id="JACATZ010000001">
    <property type="protein sequence ID" value="NWJ45963.1"/>
    <property type="molecule type" value="Genomic_DNA"/>
</dbReference>
<evidence type="ECO:0000256" key="2">
    <source>
        <dbReference type="SAM" id="SignalP"/>
    </source>
</evidence>
<gene>
    <name evidence="3" type="ORF">HXX08_08810</name>
    <name evidence="4" type="ORF">OZ401_001106</name>
</gene>